<evidence type="ECO:0000256" key="1">
    <source>
        <dbReference type="SAM" id="MobiDB-lite"/>
    </source>
</evidence>
<dbReference type="Proteomes" id="UP000664169">
    <property type="component" value="Unassembled WGS sequence"/>
</dbReference>
<gene>
    <name evidence="4" type="ORF">GOMPHAMPRED_003141</name>
</gene>
<evidence type="ECO:0000259" key="2">
    <source>
        <dbReference type="Pfam" id="PF24173"/>
    </source>
</evidence>
<evidence type="ECO:0000259" key="3">
    <source>
        <dbReference type="Pfam" id="PF24181"/>
    </source>
</evidence>
<organism evidence="4 5">
    <name type="scientific">Gomphillus americanus</name>
    <dbReference type="NCBI Taxonomy" id="1940652"/>
    <lineage>
        <taxon>Eukaryota</taxon>
        <taxon>Fungi</taxon>
        <taxon>Dikarya</taxon>
        <taxon>Ascomycota</taxon>
        <taxon>Pezizomycotina</taxon>
        <taxon>Lecanoromycetes</taxon>
        <taxon>OSLEUM clade</taxon>
        <taxon>Ostropomycetidae</taxon>
        <taxon>Ostropales</taxon>
        <taxon>Graphidaceae</taxon>
        <taxon>Gomphilloideae</taxon>
        <taxon>Gomphillus</taxon>
    </lineage>
</organism>
<dbReference type="EMBL" id="CAJPDQ010000002">
    <property type="protein sequence ID" value="CAF9905384.1"/>
    <property type="molecule type" value="Genomic_DNA"/>
</dbReference>
<dbReference type="GO" id="GO:0005737">
    <property type="term" value="C:cytoplasm"/>
    <property type="evidence" value="ECO:0007669"/>
    <property type="project" value="TreeGrafter"/>
</dbReference>
<dbReference type="PANTHER" id="PTHR18460">
    <property type="entry name" value="TEL2 INTERACTING PROTEIN 1 TTI1 FAMILY MEMBER"/>
    <property type="match status" value="1"/>
</dbReference>
<dbReference type="InterPro" id="IPR049362">
    <property type="entry name" value="TTI1_rpt"/>
</dbReference>
<dbReference type="PANTHER" id="PTHR18460:SF3">
    <property type="entry name" value="TELO2-INTERACTING PROTEIN 1 HOMOLOG"/>
    <property type="match status" value="1"/>
</dbReference>
<protein>
    <submittedName>
        <fullName evidence="4">Uncharacterized protein</fullName>
    </submittedName>
</protein>
<evidence type="ECO:0000313" key="4">
    <source>
        <dbReference type="EMBL" id="CAF9905384.1"/>
    </source>
</evidence>
<reference evidence="4" key="1">
    <citation type="submission" date="2021-03" db="EMBL/GenBank/DDBJ databases">
        <authorList>
            <person name="Tagirdzhanova G."/>
        </authorList>
    </citation>
    <scope>NUCLEOTIDE SEQUENCE</scope>
</reference>
<dbReference type="OrthoDB" id="6781668at2759"/>
<proteinExistence type="predicted"/>
<sequence>MDPRLQLSQKARSASFQQLKPICINLSEIALQRETRASKELVTALATLLEGLENVPVLDAKLADYAFFPLSYVMRDAAVIPAKALSIALQCLEIMIRRGWKTEADSALTREFLVFLTIQLSKNQQDDLLLALLACTETFVQYMASGISELCTKASKENSAVTGQLIDNLLRIIKDSPANEIQVAAARILKSFISLLKDRSLLRMFLPGIASQLSNVLRPPVKRTYRVLSMTITTLEVLAQATLSDQSLENETTDEDKSWRKATSTQLLVALSTIIPLRYHERIEVLDALTTLCMTVLDDCGMALENCRSIMLETLCAIGSQAEPNARVALQRLVVDNAIYSSLQESMFKWLRALPRKLESQDTQAAERYVALICEGYRALRESAVDIMGLERELKQAIWDSARGLLEVSKRPSPVDQLPDLSVRDLTLGGSIAQFKAPNPFNSSQLNMLEKLFNAAPGLTKIEDGNEYIDDSGLASMWVLTRSLSNQIQADIILQDFVIDATAPVHLLDVALNRALEVLTDDAEDLDYRAQALALELITLVAQQEKEGFQTSLVDTLFPMVELLGTSNSILRQCAIVALNNVSNSCGYSGTGDMIVRNGDYLVNAIALKFNTFDVSPQAGQVLVMMLELSGPALIPYLDDLIDSIFGALAAYHGYPRLVEVMFSALAAIVKHGSSNSSSIMNRASIKHTKQIPILLQVSAVPAILDDLRKPRRQNEEEEMDMSSGDAKTALQPTETPPSETDTPEKPPKVYTMVESVVRLSQHYLTHQEPYLRQRLLELVSIGCTSLSRNEEQFLPLINDIWPVVIRRLYDGEAVVVLAAMQALIAIFHGAGDFVSTRIQDEWSHIKSFFYSCEAKAKAERKGTGGRGMFAYTERIFEGMVDMLVELIFHVRVTLDIEDDLFAMLGPLASKKGNVRDALEVLNADALWLILEANDFDLPKPVVDGFTFADIHVV</sequence>
<dbReference type="Pfam" id="PF24173">
    <property type="entry name" value="TPR_TTI1_N"/>
    <property type="match status" value="1"/>
</dbReference>
<dbReference type="InterPro" id="IPR057566">
    <property type="entry name" value="TPR_TTI1_N"/>
</dbReference>
<name>A0A8H3EHK3_9LECA</name>
<keyword evidence="5" id="KW-1185">Reference proteome</keyword>
<feature type="domain" description="TTI1 C-terminal TPR" evidence="3">
    <location>
        <begin position="692"/>
        <end position="852"/>
    </location>
</feature>
<dbReference type="Gene3D" id="1.25.10.10">
    <property type="entry name" value="Leucine-rich Repeat Variant"/>
    <property type="match status" value="2"/>
</dbReference>
<dbReference type="SUPFAM" id="SSF48371">
    <property type="entry name" value="ARM repeat"/>
    <property type="match status" value="1"/>
</dbReference>
<dbReference type="AlphaFoldDB" id="A0A8H3EHK3"/>
<dbReference type="Pfam" id="PF21547">
    <property type="entry name" value="TTI1"/>
    <property type="match status" value="1"/>
</dbReference>
<feature type="domain" description="TTI1 N-terminal TPR" evidence="2">
    <location>
        <begin position="16"/>
        <end position="317"/>
    </location>
</feature>
<dbReference type="InterPro" id="IPR011989">
    <property type="entry name" value="ARM-like"/>
</dbReference>
<dbReference type="InterPro" id="IPR052587">
    <property type="entry name" value="TELO2-interacting_protein_1"/>
</dbReference>
<accession>A0A8H3EHK3</accession>
<evidence type="ECO:0000313" key="5">
    <source>
        <dbReference type="Proteomes" id="UP000664169"/>
    </source>
</evidence>
<dbReference type="InterPro" id="IPR016024">
    <property type="entry name" value="ARM-type_fold"/>
</dbReference>
<dbReference type="InterPro" id="IPR057567">
    <property type="entry name" value="TPR_TTI1_C"/>
</dbReference>
<dbReference type="Pfam" id="PF24181">
    <property type="entry name" value="TPR_TTI1_C"/>
    <property type="match status" value="1"/>
</dbReference>
<feature type="region of interest" description="Disordered" evidence="1">
    <location>
        <begin position="707"/>
        <end position="747"/>
    </location>
</feature>
<comment type="caution">
    <text evidence="4">The sequence shown here is derived from an EMBL/GenBank/DDBJ whole genome shotgun (WGS) entry which is preliminary data.</text>
</comment>